<protein>
    <recommendedName>
        <fullName evidence="1">citrate lyase holo-[acyl-carrier protein] synthase</fullName>
        <ecNumber evidence="1">2.7.7.61</ecNumber>
    </recommendedName>
</protein>
<proteinExistence type="predicted"/>
<accession>A0A0R2L869</accession>
<evidence type="ECO:0000256" key="1">
    <source>
        <dbReference type="ARBA" id="ARBA00012524"/>
    </source>
</evidence>
<evidence type="ECO:0000313" key="5">
    <source>
        <dbReference type="EMBL" id="GEK28459.1"/>
    </source>
</evidence>
<dbReference type="EC" id="2.7.7.61" evidence="1"/>
<evidence type="ECO:0000313" key="6">
    <source>
        <dbReference type="EMBL" id="KRN94887.1"/>
    </source>
</evidence>
<name>A0A0R2L869_9LACO</name>
<evidence type="ECO:0000256" key="4">
    <source>
        <dbReference type="ARBA" id="ARBA00048574"/>
    </source>
</evidence>
<sequence>MATDIFEHGTKQDIAAVLANKDARVMKQRQLAGKYPSQTIVALKLNVPGPIKNNDELSRLFDAGNAEWRHRLASQQLVVVDEVKWDKPTGREAFDVVDAKADQVKHAAVAFEDEFDLGRLFDVDVLMVSDGSVISLSRTNFGLPARRCLICGRPAKDCARSRRHSVAELQQTISTMYADHFGEGLI</sequence>
<comment type="caution">
    <text evidence="6">The sequence shown here is derived from an EMBL/GenBank/DDBJ whole genome shotgun (WGS) entry which is preliminary data.</text>
</comment>
<evidence type="ECO:0000313" key="7">
    <source>
        <dbReference type="Proteomes" id="UP000051139"/>
    </source>
</evidence>
<evidence type="ECO:0000256" key="3">
    <source>
        <dbReference type="ARBA" id="ARBA00022695"/>
    </source>
</evidence>
<dbReference type="AlphaFoldDB" id="A0A0R2L869"/>
<dbReference type="EMBL" id="BJUD01000010">
    <property type="protein sequence ID" value="GEK28459.1"/>
    <property type="molecule type" value="Genomic_DNA"/>
</dbReference>
<dbReference type="STRING" id="348151.IV55_GL000429"/>
<dbReference type="OrthoDB" id="3196716at2"/>
<dbReference type="RefSeq" id="WP_057811145.1">
    <property type="nucleotide sequence ID" value="NZ_BJUD01000010.1"/>
</dbReference>
<dbReference type="InterPro" id="IPR005551">
    <property type="entry name" value="CitX"/>
</dbReference>
<dbReference type="EMBL" id="JQCB01000012">
    <property type="protein sequence ID" value="KRN94887.1"/>
    <property type="molecule type" value="Genomic_DNA"/>
</dbReference>
<organism evidence="6 7">
    <name type="scientific">Furfurilactobacillus siliginis</name>
    <dbReference type="NCBI Taxonomy" id="348151"/>
    <lineage>
        <taxon>Bacteria</taxon>
        <taxon>Bacillati</taxon>
        <taxon>Bacillota</taxon>
        <taxon>Bacilli</taxon>
        <taxon>Lactobacillales</taxon>
        <taxon>Lactobacillaceae</taxon>
        <taxon>Furfurilactobacillus</taxon>
    </lineage>
</organism>
<dbReference type="GO" id="GO:0050519">
    <property type="term" value="F:holo-citrate lyase synthase activity"/>
    <property type="evidence" value="ECO:0007669"/>
    <property type="project" value="UniProtKB-EC"/>
</dbReference>
<reference evidence="5 8" key="2">
    <citation type="submission" date="2019-07" db="EMBL/GenBank/DDBJ databases">
        <title>Whole genome shotgun sequence of Lactobacillus siliginis NBRC 101315.</title>
        <authorList>
            <person name="Hosoyama A."/>
            <person name="Uohara A."/>
            <person name="Ohji S."/>
            <person name="Ichikawa N."/>
        </authorList>
    </citation>
    <scope>NUCLEOTIDE SEQUENCE [LARGE SCALE GENOMIC DNA]</scope>
    <source>
        <strain evidence="5 8">NBRC 101315</strain>
    </source>
</reference>
<dbReference type="NCBIfam" id="TIGR03124">
    <property type="entry name" value="citrate_citX"/>
    <property type="match status" value="1"/>
</dbReference>
<dbReference type="Proteomes" id="UP000051139">
    <property type="component" value="Unassembled WGS sequence"/>
</dbReference>
<gene>
    <name evidence="5" type="primary">citX</name>
    <name evidence="6" type="ORF">IV55_GL000429</name>
    <name evidence="5" type="ORF">LSI01_07700</name>
</gene>
<dbReference type="Pfam" id="PF03802">
    <property type="entry name" value="CitX"/>
    <property type="match status" value="1"/>
</dbReference>
<dbReference type="GO" id="GO:0051191">
    <property type="term" value="P:prosthetic group biosynthetic process"/>
    <property type="evidence" value="ECO:0007669"/>
    <property type="project" value="InterPro"/>
</dbReference>
<evidence type="ECO:0000313" key="8">
    <source>
        <dbReference type="Proteomes" id="UP000321429"/>
    </source>
</evidence>
<dbReference type="Proteomes" id="UP000321429">
    <property type="component" value="Unassembled WGS sequence"/>
</dbReference>
<reference evidence="6 7" key="1">
    <citation type="journal article" date="2015" name="Genome Announc.">
        <title>Expanding the biotechnology potential of lactobacilli through comparative genomics of 213 strains and associated genera.</title>
        <authorList>
            <person name="Sun Z."/>
            <person name="Harris H.M."/>
            <person name="McCann A."/>
            <person name="Guo C."/>
            <person name="Argimon S."/>
            <person name="Zhang W."/>
            <person name="Yang X."/>
            <person name="Jeffery I.B."/>
            <person name="Cooney J.C."/>
            <person name="Kagawa T.F."/>
            <person name="Liu W."/>
            <person name="Song Y."/>
            <person name="Salvetti E."/>
            <person name="Wrobel A."/>
            <person name="Rasinkangas P."/>
            <person name="Parkhill J."/>
            <person name="Rea M.C."/>
            <person name="O'Sullivan O."/>
            <person name="Ritari J."/>
            <person name="Douillard F.P."/>
            <person name="Paul Ross R."/>
            <person name="Yang R."/>
            <person name="Briner A.E."/>
            <person name="Felis G.E."/>
            <person name="de Vos W.M."/>
            <person name="Barrangou R."/>
            <person name="Klaenhammer T.R."/>
            <person name="Caufield P.W."/>
            <person name="Cui Y."/>
            <person name="Zhang H."/>
            <person name="O'Toole P.W."/>
        </authorList>
    </citation>
    <scope>NUCLEOTIDE SEQUENCE [LARGE SCALE GENOMIC DNA]</scope>
    <source>
        <strain evidence="6 7">DSM 22696</strain>
    </source>
</reference>
<dbReference type="PATRIC" id="fig|348151.3.peg.435"/>
<evidence type="ECO:0000256" key="2">
    <source>
        <dbReference type="ARBA" id="ARBA00022679"/>
    </source>
</evidence>
<keyword evidence="7" id="KW-1185">Reference proteome</keyword>
<keyword evidence="2" id="KW-0808">Transferase</keyword>
<comment type="catalytic activity">
    <reaction evidence="4">
        <text>apo-[citrate lyase ACP] + 2'-(5''-triphospho-alpha-D-ribosyl)-3'-dephospho-CoA = holo-[citrate lyase ACP] + diphosphate</text>
        <dbReference type="Rhea" id="RHEA:16333"/>
        <dbReference type="Rhea" id="RHEA-COMP:10157"/>
        <dbReference type="Rhea" id="RHEA-COMP:10158"/>
        <dbReference type="ChEBI" id="CHEBI:29999"/>
        <dbReference type="ChEBI" id="CHEBI:33019"/>
        <dbReference type="ChEBI" id="CHEBI:61378"/>
        <dbReference type="ChEBI" id="CHEBI:82683"/>
        <dbReference type="EC" id="2.7.7.61"/>
    </reaction>
</comment>
<keyword evidence="3" id="KW-0548">Nucleotidyltransferase</keyword>